<sequence>MPALLMRDTVRVYHAGNQFWTLLINSSTGRNALIMTGIVSQPTVITNYDGDSFTTNAHHRLWRGLLQPTVITDYDGDSVTTNAHHRLWRG</sequence>
<name>A0AAE1DHT6_9GAST</name>
<protein>
    <submittedName>
        <fullName evidence="1">Uncharacterized protein</fullName>
    </submittedName>
</protein>
<comment type="caution">
    <text evidence="1">The sequence shown here is derived from an EMBL/GenBank/DDBJ whole genome shotgun (WGS) entry which is preliminary data.</text>
</comment>
<reference evidence="1" key="1">
    <citation type="journal article" date="2023" name="G3 (Bethesda)">
        <title>A reference genome for the long-term kleptoplast-retaining sea slug Elysia crispata morphotype clarki.</title>
        <authorList>
            <person name="Eastman K.E."/>
            <person name="Pendleton A.L."/>
            <person name="Shaikh M.A."/>
            <person name="Suttiyut T."/>
            <person name="Ogas R."/>
            <person name="Tomko P."/>
            <person name="Gavelis G."/>
            <person name="Widhalm J.R."/>
            <person name="Wisecaver J.H."/>
        </authorList>
    </citation>
    <scope>NUCLEOTIDE SEQUENCE</scope>
    <source>
        <strain evidence="1">ECLA1</strain>
    </source>
</reference>
<evidence type="ECO:0000313" key="2">
    <source>
        <dbReference type="Proteomes" id="UP001283361"/>
    </source>
</evidence>
<proteinExistence type="predicted"/>
<dbReference type="AlphaFoldDB" id="A0AAE1DHT6"/>
<dbReference type="Proteomes" id="UP001283361">
    <property type="component" value="Unassembled WGS sequence"/>
</dbReference>
<accession>A0AAE1DHT6</accession>
<organism evidence="1 2">
    <name type="scientific">Elysia crispata</name>
    <name type="common">lettuce slug</name>
    <dbReference type="NCBI Taxonomy" id="231223"/>
    <lineage>
        <taxon>Eukaryota</taxon>
        <taxon>Metazoa</taxon>
        <taxon>Spiralia</taxon>
        <taxon>Lophotrochozoa</taxon>
        <taxon>Mollusca</taxon>
        <taxon>Gastropoda</taxon>
        <taxon>Heterobranchia</taxon>
        <taxon>Euthyneura</taxon>
        <taxon>Panpulmonata</taxon>
        <taxon>Sacoglossa</taxon>
        <taxon>Placobranchoidea</taxon>
        <taxon>Plakobranchidae</taxon>
        <taxon>Elysia</taxon>
    </lineage>
</organism>
<keyword evidence="2" id="KW-1185">Reference proteome</keyword>
<gene>
    <name evidence="1" type="ORF">RRG08_061955</name>
</gene>
<evidence type="ECO:0000313" key="1">
    <source>
        <dbReference type="EMBL" id="KAK3769978.1"/>
    </source>
</evidence>
<dbReference type="EMBL" id="JAWDGP010003871">
    <property type="protein sequence ID" value="KAK3769978.1"/>
    <property type="molecule type" value="Genomic_DNA"/>
</dbReference>